<feature type="signal peptide" evidence="1">
    <location>
        <begin position="1"/>
        <end position="17"/>
    </location>
</feature>
<dbReference type="InterPro" id="IPR036116">
    <property type="entry name" value="FN3_sf"/>
</dbReference>
<gene>
    <name evidence="3" type="ORF">HG263_18540</name>
</gene>
<dbReference type="RefSeq" id="WP_171627576.1">
    <property type="nucleotide sequence ID" value="NZ_JABBPG010000010.1"/>
</dbReference>
<dbReference type="InterPro" id="IPR016187">
    <property type="entry name" value="CTDL_fold"/>
</dbReference>
<dbReference type="InterPro" id="IPR013783">
    <property type="entry name" value="Ig-like_fold"/>
</dbReference>
<dbReference type="Gene3D" id="3.90.1580.10">
    <property type="entry name" value="paralog of FGE (formylglycine-generating enzyme)"/>
    <property type="match status" value="1"/>
</dbReference>
<dbReference type="PANTHER" id="PTHR23150">
    <property type="entry name" value="SULFATASE MODIFYING FACTOR 1, 2"/>
    <property type="match status" value="1"/>
</dbReference>
<accession>A0A849VGW8</accession>
<dbReference type="SUPFAM" id="SSF56436">
    <property type="entry name" value="C-type lectin-like"/>
    <property type="match status" value="1"/>
</dbReference>
<keyword evidence="1" id="KW-0732">Signal</keyword>
<evidence type="ECO:0000313" key="3">
    <source>
        <dbReference type="EMBL" id="NOU52515.1"/>
    </source>
</evidence>
<evidence type="ECO:0000256" key="1">
    <source>
        <dbReference type="SAM" id="SignalP"/>
    </source>
</evidence>
<feature type="domain" description="Sulfatase-modifying factor enzyme-like" evidence="2">
    <location>
        <begin position="37"/>
        <end position="262"/>
    </location>
</feature>
<comment type="caution">
    <text evidence="3">The sequence shown here is derived from an EMBL/GenBank/DDBJ whole genome shotgun (WGS) entry which is preliminary data.</text>
</comment>
<dbReference type="AlphaFoldDB" id="A0A849VGW8"/>
<feature type="chain" id="PRO_5032612498" evidence="1">
    <location>
        <begin position="18"/>
        <end position="526"/>
    </location>
</feature>
<evidence type="ECO:0000313" key="4">
    <source>
        <dbReference type="Proteomes" id="UP000586305"/>
    </source>
</evidence>
<dbReference type="Pfam" id="PF03781">
    <property type="entry name" value="FGE-sulfatase"/>
    <property type="match status" value="1"/>
</dbReference>
<dbReference type="EMBL" id="JABBPG010000010">
    <property type="protein sequence ID" value="NOU52515.1"/>
    <property type="molecule type" value="Genomic_DNA"/>
</dbReference>
<dbReference type="InterPro" id="IPR042095">
    <property type="entry name" value="SUMF_sf"/>
</dbReference>
<protein>
    <submittedName>
        <fullName evidence="3">Formylglycine-generating enzyme family protein</fullName>
    </submittedName>
</protein>
<organism evidence="3 4">
    <name type="scientific">Pseudoalteromonas caenipelagi</name>
    <dbReference type="NCBI Taxonomy" id="2726988"/>
    <lineage>
        <taxon>Bacteria</taxon>
        <taxon>Pseudomonadati</taxon>
        <taxon>Pseudomonadota</taxon>
        <taxon>Gammaproteobacteria</taxon>
        <taxon>Alteromonadales</taxon>
        <taxon>Pseudoalteromonadaceae</taxon>
        <taxon>Pseudoalteromonas</taxon>
    </lineage>
</organism>
<reference evidence="3 4" key="1">
    <citation type="submission" date="2020-04" db="EMBL/GenBank/DDBJ databases">
        <title>Pseudoalteromonas caenipelagi sp. nov., isolated from a tidal flat.</title>
        <authorList>
            <person name="Park S."/>
            <person name="Yoon J.-H."/>
        </authorList>
    </citation>
    <scope>NUCLEOTIDE SEQUENCE [LARGE SCALE GENOMIC DNA]</scope>
    <source>
        <strain evidence="3 4">JBTF-M23</strain>
    </source>
</reference>
<keyword evidence="4" id="KW-1185">Reference proteome</keyword>
<dbReference type="GO" id="GO:0120147">
    <property type="term" value="F:formylglycine-generating oxidase activity"/>
    <property type="evidence" value="ECO:0007669"/>
    <property type="project" value="TreeGrafter"/>
</dbReference>
<dbReference type="PANTHER" id="PTHR23150:SF19">
    <property type="entry name" value="FORMYLGLYCINE-GENERATING ENZYME"/>
    <property type="match status" value="1"/>
</dbReference>
<proteinExistence type="predicted"/>
<sequence length="526" mass="59733">MKYVFSALLSICTTVSANNAVIEPILQPIPGNDTQGLPSFLMSKYEITVAQFRQFVSDTGYQVPKNCMAFTEALWPDPEKPGRWDLPALIENPYRPVVCTGVQGAIDYAKWLSEKTGKSYRLPSAQQWRHAALAGKSGRMAFADDFQQSEICDYENTEDIANIAGMKKHHQVRYKRSAQCNDGAVYHTVVGMYRPNQYGLYDMVGNVREITRTCHTFNKSEPAQCEQYVVVGEAWHWQPRGVMTPDWMDTDFQGGIEGFRLVLESDKVEPLSVATQDFIEKLKSAQYVQQQVHAQMQTIPASPKGLSAKAIDNSRVELNWLTVPGDEVRYAVYRALSNPSSNEATRFTKVVDKLTQATFIDSTLPEKIFARYQVFSYNSVGEGLGSEIVTFGKAKHFSSNERIEVEHFFTGLYYWVSKREKATIVGFSDNPDHFPTGVKPHKPAWIRLGFKSEQARRAELTFRAVSEQEASFELWQGMHLVGRYDIPAGDKFVIQKGMADLIKSNAPLEIRMDKPQWFELDWLEFK</sequence>
<dbReference type="Proteomes" id="UP000586305">
    <property type="component" value="Unassembled WGS sequence"/>
</dbReference>
<dbReference type="InterPro" id="IPR051043">
    <property type="entry name" value="Sulfatase_Mod_Factor_Kinase"/>
</dbReference>
<dbReference type="Gene3D" id="2.60.40.10">
    <property type="entry name" value="Immunoglobulins"/>
    <property type="match status" value="1"/>
</dbReference>
<dbReference type="InterPro" id="IPR005532">
    <property type="entry name" value="SUMF_dom"/>
</dbReference>
<evidence type="ECO:0000259" key="2">
    <source>
        <dbReference type="Pfam" id="PF03781"/>
    </source>
</evidence>
<dbReference type="SUPFAM" id="SSF49265">
    <property type="entry name" value="Fibronectin type III"/>
    <property type="match status" value="1"/>
</dbReference>
<name>A0A849VGW8_9GAMM</name>